<accession>A0A1I4QQY7</accession>
<dbReference type="RefSeq" id="WP_091934563.1">
    <property type="nucleotide sequence ID" value="NZ_FOUJ01000002.1"/>
</dbReference>
<protein>
    <recommendedName>
        <fullName evidence="4">S-layer family duplication domain-containing protein</fullName>
    </recommendedName>
</protein>
<sequence length="407" mass="45433">MKYIHFVIVCVCLFVLCISPAAGVRTEAMIHYSEPAVAVGDELFLEQGYSFKVVDMNTRSGAIMIELYLNGEEIDLDDTLAKEDEPLEYVRTVVEDEDDEDEIDYFILRITPKGSVKESDDVYRSTVYIEQYLDPMEDVGDYLILDKSFSFDDDSELELAGLYTLKVMDVEDGEISLELRLNGGLLKQDDLEEENYFYYTVYSDEQPDVIFLAYLETFFESDDEVTVFLKHVSLKQSTTSDNDDEVPDEVDIDVESPVDGGLKAGRAAIINYYVDDSFSEVRILVDGDVIDTRKDVDAGVYKAVTDELGAGVHKATLIMMDDDDDFISYSEEFSVSVNIKENITESLAGFASSAAESLSKDNSSSGNDSSSLSVPSLPSGSSISNAVSFIITAGVFILFFMFFKKFR</sequence>
<keyword evidence="1" id="KW-1133">Transmembrane helix</keyword>
<dbReference type="Gene3D" id="2.60.98.40">
    <property type="match status" value="2"/>
</dbReference>
<evidence type="ECO:0008006" key="4">
    <source>
        <dbReference type="Google" id="ProtNLM"/>
    </source>
</evidence>
<keyword evidence="1" id="KW-0812">Transmembrane</keyword>
<keyword evidence="3" id="KW-1185">Reference proteome</keyword>
<proteinExistence type="predicted"/>
<organism evidence="2 3">
    <name type="scientific">Methanolobus profundi</name>
    <dbReference type="NCBI Taxonomy" id="487685"/>
    <lineage>
        <taxon>Archaea</taxon>
        <taxon>Methanobacteriati</taxon>
        <taxon>Methanobacteriota</taxon>
        <taxon>Stenosarchaea group</taxon>
        <taxon>Methanomicrobia</taxon>
        <taxon>Methanosarcinales</taxon>
        <taxon>Methanosarcinaceae</taxon>
        <taxon>Methanolobus</taxon>
    </lineage>
</organism>
<dbReference type="EMBL" id="FOUJ01000002">
    <property type="protein sequence ID" value="SFM42492.1"/>
    <property type="molecule type" value="Genomic_DNA"/>
</dbReference>
<dbReference type="AlphaFoldDB" id="A0A1I4QQY7"/>
<name>A0A1I4QQY7_9EURY</name>
<dbReference type="OrthoDB" id="121604at2157"/>
<gene>
    <name evidence="2" type="ORF">SAMN04488696_1155</name>
</gene>
<evidence type="ECO:0000313" key="3">
    <source>
        <dbReference type="Proteomes" id="UP000198535"/>
    </source>
</evidence>
<reference evidence="3" key="1">
    <citation type="submission" date="2016-10" db="EMBL/GenBank/DDBJ databases">
        <authorList>
            <person name="Varghese N."/>
            <person name="Submissions S."/>
        </authorList>
    </citation>
    <scope>NUCLEOTIDE SEQUENCE [LARGE SCALE GENOMIC DNA]</scope>
    <source>
        <strain evidence="3">Mob M</strain>
    </source>
</reference>
<dbReference type="Proteomes" id="UP000198535">
    <property type="component" value="Unassembled WGS sequence"/>
</dbReference>
<evidence type="ECO:0000256" key="1">
    <source>
        <dbReference type="SAM" id="Phobius"/>
    </source>
</evidence>
<keyword evidence="1" id="KW-0472">Membrane</keyword>
<dbReference type="STRING" id="487685.SAMN04488696_1155"/>
<evidence type="ECO:0000313" key="2">
    <source>
        <dbReference type="EMBL" id="SFM42492.1"/>
    </source>
</evidence>
<feature type="transmembrane region" description="Helical" evidence="1">
    <location>
        <begin position="383"/>
        <end position="403"/>
    </location>
</feature>